<dbReference type="AlphaFoldDB" id="A0ABD3BL48"/>
<dbReference type="InterPro" id="IPR001375">
    <property type="entry name" value="Peptidase_S9_cat"/>
</dbReference>
<evidence type="ECO:0000313" key="3">
    <source>
        <dbReference type="Proteomes" id="UP001632038"/>
    </source>
</evidence>
<name>A0ABD3BL48_9LAMI</name>
<dbReference type="EMBL" id="JAVIJP010000081">
    <property type="protein sequence ID" value="KAL3617943.1"/>
    <property type="molecule type" value="Genomic_DNA"/>
</dbReference>
<feature type="domain" description="Peptidase S9 prolyl oligopeptidase catalytic" evidence="1">
    <location>
        <begin position="509"/>
        <end position="707"/>
    </location>
</feature>
<dbReference type="Proteomes" id="UP001632038">
    <property type="component" value="Unassembled WGS sequence"/>
</dbReference>
<organism evidence="2 3">
    <name type="scientific">Castilleja foliolosa</name>
    <dbReference type="NCBI Taxonomy" id="1961234"/>
    <lineage>
        <taxon>Eukaryota</taxon>
        <taxon>Viridiplantae</taxon>
        <taxon>Streptophyta</taxon>
        <taxon>Embryophyta</taxon>
        <taxon>Tracheophyta</taxon>
        <taxon>Spermatophyta</taxon>
        <taxon>Magnoliopsida</taxon>
        <taxon>eudicotyledons</taxon>
        <taxon>Gunneridae</taxon>
        <taxon>Pentapetalae</taxon>
        <taxon>asterids</taxon>
        <taxon>lamiids</taxon>
        <taxon>Lamiales</taxon>
        <taxon>Orobanchaceae</taxon>
        <taxon>Pedicularideae</taxon>
        <taxon>Castillejinae</taxon>
        <taxon>Castilleja</taxon>
    </lineage>
</organism>
<gene>
    <name evidence="2" type="ORF">CASFOL_038264</name>
</gene>
<proteinExistence type="predicted"/>
<keyword evidence="3" id="KW-1185">Reference proteome</keyword>
<protein>
    <recommendedName>
        <fullName evidence="1">Peptidase S9 prolyl oligopeptidase catalytic domain-containing protein</fullName>
    </recommendedName>
</protein>
<dbReference type="SUPFAM" id="SSF82171">
    <property type="entry name" value="DPP6 N-terminal domain-like"/>
    <property type="match status" value="1"/>
</dbReference>
<dbReference type="PANTHER" id="PTHR43056:SF5">
    <property type="entry name" value="PEPTIDASE S9 PROLYL OLIGOPEPTIDASE CATALYTIC DOMAIN-CONTAINING PROTEIN"/>
    <property type="match status" value="1"/>
</dbReference>
<dbReference type="InterPro" id="IPR029058">
    <property type="entry name" value="AB_hydrolase_fold"/>
</dbReference>
<sequence length="725" mass="81258">MAFSVLITLTNHCHPQFQISKFHRAINFPQYFHRKRLATAIMSSLSSSETVGTAAERATRLTAPYGSWKSPITSDIVSGSDKRLGGFAVDSLDRLYWLESRPAESGRNVLVRQAENEKGEPIDIVPKDFAVRTLAQEYGGGAFSIAGDFVVFSNYKDQRLYKQSISSEDSGPVPLTPDYSGPHVCYADGVFDVRFNRYLTVMEDQRESSSNPTTTIVFVDLCSDNVKEPKILIGGSDFYAFPRIDHKGERVAWIQWKHPNMPWDRSELWVGYLSENGEINNRICVAGGDPSIVESPSEPKWSPEGELFFITDRKSGFWNIYRWVESTNEILPVYSLNAEFTKPLWVFGLSSFDFLRSPGQKNLIACNYRSKGTSYLGILDITQNNITQLDIPFTDINNLISGPDCLYIEGASAVQPLAIAKVILDDQRSKAVDFTIMWTSSSISLSHRLYISTPELIEFPTEVPGEIAYAYFYPPTNPQFQASTDEKPPLLLKSHGGPTAETRGILNLSIQYWTSRGWAFVDVNYGGSTGYGREYRDRLIGRWGIVDVNDCCSCAKFLVDSGKVDGERLCITGGSAGGYTTLAALAFRNTFKAGASLYGVADVKSLKEDTHKFESHYIDNLIGDETAYFERSPINFVDKFSCPLILFQGLEDKVVLPNQSRKIYHALKDKGLPVVLVEYEGEQHGFRKAENIKFTLEQQMVFFARLVGRFQVADDITPIKVDNLD</sequence>
<evidence type="ECO:0000259" key="1">
    <source>
        <dbReference type="Pfam" id="PF00326"/>
    </source>
</evidence>
<comment type="caution">
    <text evidence="2">The sequence shown here is derived from an EMBL/GenBank/DDBJ whole genome shotgun (WGS) entry which is preliminary data.</text>
</comment>
<dbReference type="InterPro" id="IPR050585">
    <property type="entry name" value="Xaa-Pro_dipeptidyl-ppase/CocE"/>
</dbReference>
<reference evidence="3" key="1">
    <citation type="journal article" date="2024" name="IScience">
        <title>Strigolactones Initiate the Formation of Haustorium-like Structures in Castilleja.</title>
        <authorList>
            <person name="Buerger M."/>
            <person name="Peterson D."/>
            <person name="Chory J."/>
        </authorList>
    </citation>
    <scope>NUCLEOTIDE SEQUENCE [LARGE SCALE GENOMIC DNA]</scope>
</reference>
<accession>A0ABD3BL48</accession>
<dbReference type="PANTHER" id="PTHR43056">
    <property type="entry name" value="PEPTIDASE S9 PROLYL OLIGOPEPTIDASE"/>
    <property type="match status" value="1"/>
</dbReference>
<dbReference type="SUPFAM" id="SSF53474">
    <property type="entry name" value="alpha/beta-Hydrolases"/>
    <property type="match status" value="1"/>
</dbReference>
<dbReference type="Gene3D" id="3.40.50.1820">
    <property type="entry name" value="alpha/beta hydrolase"/>
    <property type="match status" value="1"/>
</dbReference>
<evidence type="ECO:0000313" key="2">
    <source>
        <dbReference type="EMBL" id="KAL3617943.1"/>
    </source>
</evidence>
<dbReference type="Pfam" id="PF00326">
    <property type="entry name" value="Peptidase_S9"/>
    <property type="match status" value="1"/>
</dbReference>